<keyword evidence="3" id="KW-1185">Reference proteome</keyword>
<evidence type="ECO:0000313" key="2">
    <source>
        <dbReference type="EMBL" id="MBM0746852.1"/>
    </source>
</evidence>
<dbReference type="Proteomes" id="UP000809137">
    <property type="component" value="Unassembled WGS sequence"/>
</dbReference>
<reference evidence="2 3" key="1">
    <citation type="submission" date="2021-01" db="EMBL/GenBank/DDBJ databases">
        <title>Complete genome sequence of Pantoea eucrina OB49, a heavy metal tolerant bacterium with PGPR potential isolated from wheat in Algeria.</title>
        <authorList>
            <person name="Lekired A."/>
            <person name="Ouzari I.H."/>
        </authorList>
    </citation>
    <scope>NUCLEOTIDE SEQUENCE [LARGE SCALE GENOMIC DNA]</scope>
    <source>
        <strain evidence="2 3">OB49</strain>
    </source>
</reference>
<dbReference type="InterPro" id="IPR057271">
    <property type="entry name" value="YagK_YfjJ_C"/>
</dbReference>
<gene>
    <name evidence="2" type="ORF">JJB79_05380</name>
</gene>
<dbReference type="RefSeq" id="WP_203025490.1">
    <property type="nucleotide sequence ID" value="NZ_JAFCXS010000002.1"/>
</dbReference>
<accession>A0ABS1Z3J0</accession>
<protein>
    <submittedName>
        <fullName evidence="2">Inovirus-type Gp2 protein</fullName>
    </submittedName>
</protein>
<proteinExistence type="predicted"/>
<evidence type="ECO:0000259" key="1">
    <source>
        <dbReference type="Pfam" id="PF11726"/>
    </source>
</evidence>
<feature type="domain" description="YagK/YfjJ C-terminal" evidence="1">
    <location>
        <begin position="72"/>
        <end position="197"/>
    </location>
</feature>
<evidence type="ECO:0000313" key="3">
    <source>
        <dbReference type="Proteomes" id="UP000809137"/>
    </source>
</evidence>
<sequence length="364" mass="42508">MINSKTGSLDSTHQEPVINNITRGTVYPDIRAKGEFLYDDVLWPVMPEESQQDVKIMNSLFKAVDRTYVSCSRFLAIRYDFHLPQYTADNRVITRFHQLLIPALRKEYPKSFARVFWVREQNQAPAQHYHYLLMVDGNCVRHPLKINKLVESCWKIATGGTVWFPKHGYYLIRKNDIEAMTALLLRVSYFAKRLSKEGIAKDIARSGTRHYPFLKKAKHTKTAQSRTHIAHFDRAQAYCPLPGKLDSFFTPAEPSAGKPATLLLKDSQRLDEAASLPMKALRRALQRFSKIRGRLRDGDSILASAQLSPHWHRHFERYYRYYWPCNISVSQYCRWYYLNPSTASRYLCNYPANLINPWLLARWL</sequence>
<dbReference type="Pfam" id="PF11726">
    <property type="entry name" value="YagK_YfjJ_C"/>
    <property type="match status" value="1"/>
</dbReference>
<organism evidence="2 3">
    <name type="scientific">Pantoea eucrina</name>
    <dbReference type="NCBI Taxonomy" id="472693"/>
    <lineage>
        <taxon>Bacteria</taxon>
        <taxon>Pseudomonadati</taxon>
        <taxon>Pseudomonadota</taxon>
        <taxon>Gammaproteobacteria</taxon>
        <taxon>Enterobacterales</taxon>
        <taxon>Erwiniaceae</taxon>
        <taxon>Pantoea</taxon>
    </lineage>
</organism>
<dbReference type="EMBL" id="JAFCXS010000002">
    <property type="protein sequence ID" value="MBM0746852.1"/>
    <property type="molecule type" value="Genomic_DNA"/>
</dbReference>
<comment type="caution">
    <text evidence="2">The sequence shown here is derived from an EMBL/GenBank/DDBJ whole genome shotgun (WGS) entry which is preliminary data.</text>
</comment>
<name>A0ABS1Z3J0_9GAMM</name>